<dbReference type="InterPro" id="IPR012337">
    <property type="entry name" value="RNaseH-like_sf"/>
</dbReference>
<sequence length="332" mass="37918">MNDCKSIYRKVNDFVKLFYPVELKGNLLRNMNTLATMITGIIIGKETQLPKIALNVPENIKVPSTEKRIKRLLINEKVTEQTYFLPFIQNVLAHLGLEEIVLAIDGSLVGRGCICLMISLIYNGRALPLAFKIVEGKKGHLPEDMHVEVVKKLHPLIPESTRQVIFLGDGEFDGTTLQQTLAKFGWKYVCRTAYNITIYADNESFQIDILATILPKGHCKGMKNCQFTNKKYGPVTAVAWWGSDHNEPIFLVTNFKSAEKACDYYAKRFTIETFFSDQKSRGFNIAKSHLSCPKRLTRLMMASCLAYLWVIFFWDSRFFDWLVQTDPSFGSM</sequence>
<dbReference type="GO" id="GO:0003677">
    <property type="term" value="F:DNA binding"/>
    <property type="evidence" value="ECO:0007669"/>
    <property type="project" value="InterPro"/>
</dbReference>
<dbReference type="Pfam" id="PF01609">
    <property type="entry name" value="DDE_Tnp_1"/>
    <property type="match status" value="1"/>
</dbReference>
<name>A0A5K8AIN1_9BACT</name>
<dbReference type="InterPro" id="IPR002559">
    <property type="entry name" value="Transposase_11"/>
</dbReference>
<dbReference type="PANTHER" id="PTHR35404">
    <property type="entry name" value="TRANSPOSASE OF TN10"/>
    <property type="match status" value="1"/>
</dbReference>
<dbReference type="EMBL" id="AP021879">
    <property type="protein sequence ID" value="BBO88496.1"/>
    <property type="molecule type" value="Genomic_DNA"/>
</dbReference>
<dbReference type="RefSeq" id="WP_155309800.1">
    <property type="nucleotide sequence ID" value="NZ_AP021879.1"/>
</dbReference>
<proteinExistence type="predicted"/>
<dbReference type="GO" id="GO:0004803">
    <property type="term" value="F:transposase activity"/>
    <property type="evidence" value="ECO:0007669"/>
    <property type="project" value="InterPro"/>
</dbReference>
<keyword evidence="7" id="KW-1185">Reference proteome</keyword>
<evidence type="ECO:0000313" key="5">
    <source>
        <dbReference type="EMBL" id="BBO92346.1"/>
    </source>
</evidence>
<feature type="transmembrane region" description="Helical" evidence="1">
    <location>
        <begin position="296"/>
        <end position="314"/>
    </location>
</feature>
<evidence type="ECO:0000313" key="3">
    <source>
        <dbReference type="EMBL" id="BBO88496.1"/>
    </source>
</evidence>
<feature type="domain" description="Transposase IS4-like" evidence="2">
    <location>
        <begin position="110"/>
        <end position="309"/>
    </location>
</feature>
<dbReference type="GO" id="GO:0006313">
    <property type="term" value="P:DNA transposition"/>
    <property type="evidence" value="ECO:0007669"/>
    <property type="project" value="InterPro"/>
</dbReference>
<dbReference type="AlphaFoldDB" id="A0A5K8AIN1"/>
<dbReference type="EMBL" id="AP021879">
    <property type="protein sequence ID" value="BBO90026.1"/>
    <property type="molecule type" value="Genomic_DNA"/>
</dbReference>
<dbReference type="SUPFAM" id="SSF53098">
    <property type="entry name" value="Ribonuclease H-like"/>
    <property type="match status" value="1"/>
</dbReference>
<dbReference type="PANTHER" id="PTHR35404:SF8">
    <property type="entry name" value="TRANSPOSASE OF TN10"/>
    <property type="match status" value="1"/>
</dbReference>
<evidence type="ECO:0000256" key="1">
    <source>
        <dbReference type="SAM" id="Phobius"/>
    </source>
</evidence>
<accession>A0A5K8AIN1</accession>
<keyword evidence="1" id="KW-0812">Transmembrane</keyword>
<dbReference type="EMBL" id="AP021879">
    <property type="protein sequence ID" value="BBO93371.1"/>
    <property type="molecule type" value="Genomic_DNA"/>
</dbReference>
<keyword evidence="1" id="KW-0472">Membrane</keyword>
<gene>
    <name evidence="3" type="ORF">DSCOOX_16760</name>
    <name evidence="4" type="ORF">DSCOOX_32060</name>
    <name evidence="5" type="ORF">DSCOOX_55260</name>
    <name evidence="6" type="ORF">DSCOOX_65510</name>
</gene>
<dbReference type="EMBL" id="AP021879">
    <property type="protein sequence ID" value="BBO92346.1"/>
    <property type="molecule type" value="Genomic_DNA"/>
</dbReference>
<reference evidence="5 7" key="1">
    <citation type="submission" date="2019-11" db="EMBL/GenBank/DDBJ databases">
        <title>Comparative genomics of hydrocarbon-degrading Desulfosarcina strains.</title>
        <authorList>
            <person name="Watanabe M."/>
            <person name="Kojima H."/>
            <person name="Fukui M."/>
        </authorList>
    </citation>
    <scope>NUCLEOTIDE SEQUENCE [LARGE SCALE GENOMIC DNA]</scope>
    <source>
        <strain evidence="7">oXyS1</strain>
        <strain evidence="5">OXyS1</strain>
    </source>
</reference>
<protein>
    <submittedName>
        <fullName evidence="5">Transposase</fullName>
    </submittedName>
</protein>
<evidence type="ECO:0000313" key="7">
    <source>
        <dbReference type="Proteomes" id="UP000422108"/>
    </source>
</evidence>
<evidence type="ECO:0000259" key="2">
    <source>
        <dbReference type="Pfam" id="PF01609"/>
    </source>
</evidence>
<dbReference type="Proteomes" id="UP000422108">
    <property type="component" value="Chromosome"/>
</dbReference>
<evidence type="ECO:0000313" key="6">
    <source>
        <dbReference type="EMBL" id="BBO93371.1"/>
    </source>
</evidence>
<evidence type="ECO:0000313" key="4">
    <source>
        <dbReference type="EMBL" id="BBO90026.1"/>
    </source>
</evidence>
<keyword evidence="1" id="KW-1133">Transmembrane helix</keyword>
<organism evidence="5 7">
    <name type="scientific">Desulfosarcina ovata subsp. ovata</name>
    <dbReference type="NCBI Taxonomy" id="2752305"/>
    <lineage>
        <taxon>Bacteria</taxon>
        <taxon>Pseudomonadati</taxon>
        <taxon>Thermodesulfobacteriota</taxon>
        <taxon>Desulfobacteria</taxon>
        <taxon>Desulfobacterales</taxon>
        <taxon>Desulfosarcinaceae</taxon>
        <taxon>Desulfosarcina</taxon>
    </lineage>
</organism>